<proteinExistence type="predicted"/>
<evidence type="ECO:0000313" key="1">
    <source>
        <dbReference type="EMBL" id="ESQ85354.1"/>
    </source>
</evidence>
<evidence type="ECO:0000313" key="2">
    <source>
        <dbReference type="Proteomes" id="UP000017837"/>
    </source>
</evidence>
<organism evidence="1 2">
    <name type="scientific">Asticcacaulis benevestitus DSM 16100 = ATCC BAA-896</name>
    <dbReference type="NCBI Taxonomy" id="1121022"/>
    <lineage>
        <taxon>Bacteria</taxon>
        <taxon>Pseudomonadati</taxon>
        <taxon>Pseudomonadota</taxon>
        <taxon>Alphaproteobacteria</taxon>
        <taxon>Caulobacterales</taxon>
        <taxon>Caulobacteraceae</taxon>
        <taxon>Asticcacaulis</taxon>
    </lineage>
</organism>
<dbReference type="Gene3D" id="3.40.50.2300">
    <property type="match status" value="1"/>
</dbReference>
<dbReference type="Proteomes" id="UP000017837">
    <property type="component" value="Unassembled WGS sequence"/>
</dbReference>
<reference evidence="1 2" key="1">
    <citation type="journal article" date="2014" name="Nature">
        <title>Sequential evolution of bacterial morphology by co-option of a developmental regulator.</title>
        <authorList>
            <person name="Jiang C."/>
            <person name="Brown P.J."/>
            <person name="Ducret A."/>
            <person name="Brun Y.V."/>
        </authorList>
    </citation>
    <scope>NUCLEOTIDE SEQUENCE [LARGE SCALE GENOMIC DNA]</scope>
    <source>
        <strain evidence="1 2">DSM 16100</strain>
    </source>
</reference>
<dbReference type="eggNOG" id="COG0394">
    <property type="taxonomic scope" value="Bacteria"/>
</dbReference>
<comment type="caution">
    <text evidence="1">The sequence shown here is derived from an EMBL/GenBank/DDBJ whole genome shotgun (WGS) entry which is preliminary data.</text>
</comment>
<name>V4PDY0_9CAUL</name>
<dbReference type="PATRIC" id="fig|1121022.4.peg.3904"/>
<dbReference type="InterPro" id="IPR036196">
    <property type="entry name" value="Ptyr_pPase_sf"/>
</dbReference>
<dbReference type="SUPFAM" id="SSF52788">
    <property type="entry name" value="Phosphotyrosine protein phosphatases I"/>
    <property type="match status" value="1"/>
</dbReference>
<dbReference type="EMBL" id="AWGB01000060">
    <property type="protein sequence ID" value="ESQ85354.1"/>
    <property type="molecule type" value="Genomic_DNA"/>
</dbReference>
<accession>V4PDY0</accession>
<protein>
    <submittedName>
        <fullName evidence="1">Uncharacterized protein</fullName>
    </submittedName>
</protein>
<sequence>MGAKADSPKMDFVITLCNNSAGEMCPNLPGEPIIGHWDIADPSDAVDMMARKVAFGRTFVRLSKNISRLFEMLEGSDRHNLAQLINLAGRDSRDHLDG</sequence>
<gene>
    <name evidence="1" type="ORF">ABENE_19070</name>
</gene>
<dbReference type="AlphaFoldDB" id="V4PDY0"/>
<keyword evidence="2" id="KW-1185">Reference proteome</keyword>